<dbReference type="AlphaFoldDB" id="A0A843YNV0"/>
<evidence type="ECO:0000313" key="4">
    <source>
        <dbReference type="EMBL" id="MQR00660.1"/>
    </source>
</evidence>
<keyword evidence="5" id="KW-1185">Reference proteome</keyword>
<dbReference type="PROSITE" id="PS51186">
    <property type="entry name" value="GNAT"/>
    <property type="match status" value="1"/>
</dbReference>
<dbReference type="PANTHER" id="PTHR10545">
    <property type="entry name" value="DIAMINE N-ACETYLTRANSFERASE"/>
    <property type="match status" value="1"/>
</dbReference>
<accession>A0A843YNV0</accession>
<dbReference type="Proteomes" id="UP000451565">
    <property type="component" value="Unassembled WGS sequence"/>
</dbReference>
<dbReference type="EMBL" id="WINI01000003">
    <property type="protein sequence ID" value="MQR00660.1"/>
    <property type="molecule type" value="Genomic_DNA"/>
</dbReference>
<dbReference type="GO" id="GO:0008080">
    <property type="term" value="F:N-acetyltransferase activity"/>
    <property type="evidence" value="ECO:0007669"/>
    <property type="project" value="TreeGrafter"/>
</dbReference>
<dbReference type="SUPFAM" id="SSF55729">
    <property type="entry name" value="Acyl-CoA N-acyltransferases (Nat)"/>
    <property type="match status" value="1"/>
</dbReference>
<protein>
    <submittedName>
        <fullName evidence="4">GNAT family N-acetyltransferase</fullName>
    </submittedName>
</protein>
<dbReference type="InterPro" id="IPR000182">
    <property type="entry name" value="GNAT_dom"/>
</dbReference>
<organism evidence="4 5">
    <name type="scientific">Glaciimonas soli</name>
    <dbReference type="NCBI Taxonomy" id="2590999"/>
    <lineage>
        <taxon>Bacteria</taxon>
        <taxon>Pseudomonadati</taxon>
        <taxon>Pseudomonadota</taxon>
        <taxon>Betaproteobacteria</taxon>
        <taxon>Burkholderiales</taxon>
        <taxon>Oxalobacteraceae</taxon>
        <taxon>Glaciimonas</taxon>
    </lineage>
</organism>
<evidence type="ECO:0000256" key="1">
    <source>
        <dbReference type="ARBA" id="ARBA00022679"/>
    </source>
</evidence>
<dbReference type="PANTHER" id="PTHR10545:SF42">
    <property type="entry name" value="ACETYLTRANSFERASE"/>
    <property type="match status" value="1"/>
</dbReference>
<sequence>MEQKTSVSIKPLSTTDYQAWLPLWQGYQAFYKVEVPIATSEVSWQRMLDPTEPMLGALAYVDGKAVGLVQWVFHRTTWAIENRCYLGDLFVDPLVRGHGIGQQLIEHVYAAAAANNCSMVYWQTHETNSTARQLYNRLAQDSGFVIYKKRLTTT</sequence>
<dbReference type="Pfam" id="PF00583">
    <property type="entry name" value="Acetyltransf_1"/>
    <property type="match status" value="1"/>
</dbReference>
<keyword evidence="2" id="KW-0012">Acyltransferase</keyword>
<feature type="domain" description="N-acetyltransferase" evidence="3">
    <location>
        <begin position="7"/>
        <end position="154"/>
    </location>
</feature>
<keyword evidence="1 4" id="KW-0808">Transferase</keyword>
<dbReference type="InterPro" id="IPR051016">
    <property type="entry name" value="Diverse_Substrate_AcTransf"/>
</dbReference>
<proteinExistence type="predicted"/>
<reference evidence="4 5" key="1">
    <citation type="submission" date="2019-10" db="EMBL/GenBank/DDBJ databases">
        <title>Glaciimonas soli sp. nov., a psychrophilic bacterium isolated from the forest soil of a high elevation mountain in Taiwan.</title>
        <authorList>
            <person name="Wang L.-T."/>
            <person name="Shieh W.Y."/>
        </authorList>
    </citation>
    <scope>NUCLEOTIDE SEQUENCE [LARGE SCALE GENOMIC DNA]</scope>
    <source>
        <strain evidence="4 5">GS1</strain>
    </source>
</reference>
<comment type="caution">
    <text evidence="4">The sequence shown here is derived from an EMBL/GenBank/DDBJ whole genome shotgun (WGS) entry which is preliminary data.</text>
</comment>
<evidence type="ECO:0000259" key="3">
    <source>
        <dbReference type="PROSITE" id="PS51186"/>
    </source>
</evidence>
<dbReference type="InterPro" id="IPR016181">
    <property type="entry name" value="Acyl_CoA_acyltransferase"/>
</dbReference>
<dbReference type="RefSeq" id="WP_322741589.1">
    <property type="nucleotide sequence ID" value="NZ_WINI01000003.1"/>
</dbReference>
<dbReference type="CDD" id="cd04301">
    <property type="entry name" value="NAT_SF"/>
    <property type="match status" value="1"/>
</dbReference>
<gene>
    <name evidence="4" type="ORF">GEV47_08180</name>
</gene>
<evidence type="ECO:0000313" key="5">
    <source>
        <dbReference type="Proteomes" id="UP000451565"/>
    </source>
</evidence>
<name>A0A843YNV0_9BURK</name>
<evidence type="ECO:0000256" key="2">
    <source>
        <dbReference type="ARBA" id="ARBA00023315"/>
    </source>
</evidence>
<dbReference type="Gene3D" id="3.40.630.30">
    <property type="match status" value="1"/>
</dbReference>